<keyword evidence="4 6" id="KW-1133">Transmembrane helix</keyword>
<evidence type="ECO:0000256" key="1">
    <source>
        <dbReference type="ARBA" id="ARBA00004651"/>
    </source>
</evidence>
<gene>
    <name evidence="8" type="ordered locus">Mnod_3791</name>
</gene>
<feature type="transmembrane region" description="Helical" evidence="6">
    <location>
        <begin position="6"/>
        <end position="24"/>
    </location>
</feature>
<dbReference type="Proteomes" id="UP000008207">
    <property type="component" value="Chromosome"/>
</dbReference>
<evidence type="ECO:0000256" key="4">
    <source>
        <dbReference type="ARBA" id="ARBA00022989"/>
    </source>
</evidence>
<evidence type="ECO:0000256" key="3">
    <source>
        <dbReference type="ARBA" id="ARBA00022692"/>
    </source>
</evidence>
<dbReference type="HOGENOM" id="CLU_057101_9_0_5"/>
<dbReference type="PANTHER" id="PTHR36506:SF1">
    <property type="entry name" value="PREFLAGELLIN PEPTIDASE"/>
    <property type="match status" value="1"/>
</dbReference>
<evidence type="ECO:0000256" key="5">
    <source>
        <dbReference type="ARBA" id="ARBA00023136"/>
    </source>
</evidence>
<dbReference type="AlphaFoldDB" id="B8IRF5"/>
<keyword evidence="3 6" id="KW-0812">Transmembrane</keyword>
<feature type="transmembrane region" description="Helical" evidence="6">
    <location>
        <begin position="142"/>
        <end position="161"/>
    </location>
</feature>
<dbReference type="InterPro" id="IPR052218">
    <property type="entry name" value="Preflagellin_Peptidase"/>
</dbReference>
<dbReference type="Pfam" id="PF01478">
    <property type="entry name" value="Peptidase_A24"/>
    <property type="match status" value="1"/>
</dbReference>
<keyword evidence="5 6" id="KW-0472">Membrane</keyword>
<organism evidence="8 9">
    <name type="scientific">Methylobacterium nodulans (strain LMG 21967 / CNCM I-2342 / ORS 2060)</name>
    <dbReference type="NCBI Taxonomy" id="460265"/>
    <lineage>
        <taxon>Bacteria</taxon>
        <taxon>Pseudomonadati</taxon>
        <taxon>Pseudomonadota</taxon>
        <taxon>Alphaproteobacteria</taxon>
        <taxon>Hyphomicrobiales</taxon>
        <taxon>Methylobacteriaceae</taxon>
        <taxon>Methylobacterium</taxon>
    </lineage>
</organism>
<dbReference type="EMBL" id="CP001349">
    <property type="protein sequence ID" value="ACL58695.1"/>
    <property type="molecule type" value="Genomic_DNA"/>
</dbReference>
<sequence>MTVSDLAAPCGMILFAFTVIYAGITDLTTMKIRNGLVLVLLLGYGILAPLAGFSLPQIGWSAALSFGVLLAAFIFFAFGWIGGGDAKFAAATVLWLGIDHSPVYLVYTALLGGLFTLLLLQFRTRALPAFLNGSTWLVRLHSPTSGVPYGVAMALAALVVFPQTHWMTPLF</sequence>
<feature type="domain" description="Prepilin type IV endopeptidase peptidase" evidence="7">
    <location>
        <begin position="13"/>
        <end position="117"/>
    </location>
</feature>
<dbReference type="KEGG" id="mno:Mnod_3791"/>
<protein>
    <submittedName>
        <fullName evidence="8">Peptidase A24A prepilin type IV</fullName>
    </submittedName>
</protein>
<dbReference type="GO" id="GO:0004190">
    <property type="term" value="F:aspartic-type endopeptidase activity"/>
    <property type="evidence" value="ECO:0007669"/>
    <property type="project" value="InterPro"/>
</dbReference>
<dbReference type="InterPro" id="IPR000045">
    <property type="entry name" value="Prepilin_IV_endopep_pep"/>
</dbReference>
<dbReference type="STRING" id="460265.Mnod_3791"/>
<accession>B8IRF5</accession>
<evidence type="ECO:0000256" key="6">
    <source>
        <dbReference type="SAM" id="Phobius"/>
    </source>
</evidence>
<dbReference type="eggNOG" id="COG4960">
    <property type="taxonomic scope" value="Bacteria"/>
</dbReference>
<evidence type="ECO:0000256" key="2">
    <source>
        <dbReference type="ARBA" id="ARBA00022475"/>
    </source>
</evidence>
<feature type="transmembrane region" description="Helical" evidence="6">
    <location>
        <begin position="103"/>
        <end position="122"/>
    </location>
</feature>
<keyword evidence="2" id="KW-1003">Cell membrane</keyword>
<proteinExistence type="predicted"/>
<evidence type="ECO:0000259" key="7">
    <source>
        <dbReference type="Pfam" id="PF01478"/>
    </source>
</evidence>
<feature type="transmembrane region" description="Helical" evidence="6">
    <location>
        <begin position="36"/>
        <end position="55"/>
    </location>
</feature>
<name>B8IRF5_METNO</name>
<dbReference type="PANTHER" id="PTHR36506">
    <property type="entry name" value="PREFLAGELLIN PEPTIDASE"/>
    <property type="match status" value="1"/>
</dbReference>
<dbReference type="GO" id="GO:0005886">
    <property type="term" value="C:plasma membrane"/>
    <property type="evidence" value="ECO:0007669"/>
    <property type="project" value="UniProtKB-SubCell"/>
</dbReference>
<evidence type="ECO:0000313" key="8">
    <source>
        <dbReference type="EMBL" id="ACL58695.1"/>
    </source>
</evidence>
<comment type="subcellular location">
    <subcellularLocation>
        <location evidence="1">Cell membrane</location>
        <topology evidence="1">Multi-pass membrane protein</topology>
    </subcellularLocation>
</comment>
<reference evidence="8 9" key="1">
    <citation type="submission" date="2009-01" db="EMBL/GenBank/DDBJ databases">
        <title>Complete sequence of chromosome of Methylobacterium nodulans ORS 2060.</title>
        <authorList>
            <consortium name="US DOE Joint Genome Institute"/>
            <person name="Lucas S."/>
            <person name="Copeland A."/>
            <person name="Lapidus A."/>
            <person name="Glavina del Rio T."/>
            <person name="Dalin E."/>
            <person name="Tice H."/>
            <person name="Bruce D."/>
            <person name="Goodwin L."/>
            <person name="Pitluck S."/>
            <person name="Sims D."/>
            <person name="Brettin T."/>
            <person name="Detter J.C."/>
            <person name="Han C."/>
            <person name="Larimer F."/>
            <person name="Land M."/>
            <person name="Hauser L."/>
            <person name="Kyrpides N."/>
            <person name="Ivanova N."/>
            <person name="Marx C.J."/>
            <person name="Richardson P."/>
        </authorList>
    </citation>
    <scope>NUCLEOTIDE SEQUENCE [LARGE SCALE GENOMIC DNA]</scope>
    <source>
        <strain evidence="9">LMG 21967 / CNCM I-2342 / ORS 2060</strain>
    </source>
</reference>
<keyword evidence="9" id="KW-1185">Reference proteome</keyword>
<dbReference type="Gene3D" id="1.20.120.1220">
    <property type="match status" value="1"/>
</dbReference>
<feature type="transmembrane region" description="Helical" evidence="6">
    <location>
        <begin position="61"/>
        <end position="82"/>
    </location>
</feature>
<evidence type="ECO:0000313" key="9">
    <source>
        <dbReference type="Proteomes" id="UP000008207"/>
    </source>
</evidence>